<dbReference type="Pfam" id="PF22352">
    <property type="entry name" value="K319L-like_PKD"/>
    <property type="match status" value="1"/>
</dbReference>
<proteinExistence type="predicted"/>
<feature type="region of interest" description="Disordered" evidence="1">
    <location>
        <begin position="127"/>
        <end position="164"/>
    </location>
</feature>
<dbReference type="InterPro" id="IPR036439">
    <property type="entry name" value="Dockerin_dom_sf"/>
</dbReference>
<sequence>MELWRSLWDLSTLADGTYFLYAVITDEVHTTATYAAASVTIDRTAPQVTAAPAGGTYADTQSVELSTDEAADIYFTLDGSAPTSASTPYTTAITIDQTTKLRAIAVDAAGNDSEILTEVYTIETSANTPPVADAGSDVTVSLGDSAEADGSGSHDPDNGPESLSFTWKVLSVPSGSGITDSDMTGADTAQCSFTPDTAGEYVLALTVSDGQDQTTDEVTIICQAGGVLGDLDGDGDIDTSDYLVFRSTLGKCTGDAGFIAAADYDGDGCVTYTDYSIWYGYYRNQ</sequence>
<dbReference type="InterPro" id="IPR013783">
    <property type="entry name" value="Ig-like_fold"/>
</dbReference>
<dbReference type="InterPro" id="IPR059177">
    <property type="entry name" value="GH29D-like_dom"/>
</dbReference>
<protein>
    <recommendedName>
        <fullName evidence="2">Dockerin domain-containing protein</fullName>
    </recommendedName>
</protein>
<dbReference type="Gene3D" id="2.60.40.10">
    <property type="entry name" value="Immunoglobulins"/>
    <property type="match status" value="1"/>
</dbReference>
<name>A0A5K8AJN1_9BACT</name>
<dbReference type="EMBL" id="AP021879">
    <property type="protein sequence ID" value="BBO92726.1"/>
    <property type="molecule type" value="Genomic_DNA"/>
</dbReference>
<evidence type="ECO:0000259" key="2">
    <source>
        <dbReference type="PROSITE" id="PS51766"/>
    </source>
</evidence>
<dbReference type="SUPFAM" id="SSF63446">
    <property type="entry name" value="Type I dockerin domain"/>
    <property type="match status" value="1"/>
</dbReference>
<dbReference type="RefSeq" id="WP_155313435.1">
    <property type="nucleotide sequence ID" value="NZ_AP021879.1"/>
</dbReference>
<organism evidence="3 4">
    <name type="scientific">Desulfosarcina ovata subsp. ovata</name>
    <dbReference type="NCBI Taxonomy" id="2752305"/>
    <lineage>
        <taxon>Bacteria</taxon>
        <taxon>Pseudomonadati</taxon>
        <taxon>Thermodesulfobacteriota</taxon>
        <taxon>Desulfobacteria</taxon>
        <taxon>Desulfobacterales</taxon>
        <taxon>Desulfosarcinaceae</taxon>
        <taxon>Desulfosarcina</taxon>
    </lineage>
</organism>
<dbReference type="Pfam" id="PF00404">
    <property type="entry name" value="Dockerin_1"/>
    <property type="match status" value="1"/>
</dbReference>
<dbReference type="InterPro" id="IPR018247">
    <property type="entry name" value="EF_Hand_1_Ca_BS"/>
</dbReference>
<dbReference type="Proteomes" id="UP000422108">
    <property type="component" value="Chromosome"/>
</dbReference>
<dbReference type="PROSITE" id="PS51766">
    <property type="entry name" value="DOCKERIN"/>
    <property type="match status" value="1"/>
</dbReference>
<dbReference type="GO" id="GO:0000272">
    <property type="term" value="P:polysaccharide catabolic process"/>
    <property type="evidence" value="ECO:0007669"/>
    <property type="project" value="InterPro"/>
</dbReference>
<feature type="domain" description="Dockerin" evidence="2">
    <location>
        <begin position="224"/>
        <end position="285"/>
    </location>
</feature>
<dbReference type="AlphaFoldDB" id="A0A5K8AJN1"/>
<dbReference type="InterPro" id="IPR016134">
    <property type="entry name" value="Dockerin_dom"/>
</dbReference>
<gene>
    <name evidence="3" type="ORF">DSCOOX_59060</name>
</gene>
<accession>A0A5K8AJN1</accession>
<dbReference type="GO" id="GO:0004553">
    <property type="term" value="F:hydrolase activity, hydrolyzing O-glycosyl compounds"/>
    <property type="evidence" value="ECO:0007669"/>
    <property type="project" value="InterPro"/>
</dbReference>
<dbReference type="SUPFAM" id="SSF49299">
    <property type="entry name" value="PKD domain"/>
    <property type="match status" value="1"/>
</dbReference>
<reference evidence="3 4" key="1">
    <citation type="submission" date="2019-11" db="EMBL/GenBank/DDBJ databases">
        <title>Comparative genomics of hydrocarbon-degrading Desulfosarcina strains.</title>
        <authorList>
            <person name="Watanabe M."/>
            <person name="Kojima H."/>
            <person name="Fukui M."/>
        </authorList>
    </citation>
    <scope>NUCLEOTIDE SEQUENCE [LARGE SCALE GENOMIC DNA]</scope>
    <source>
        <strain evidence="4">oXyS1</strain>
    </source>
</reference>
<dbReference type="Gene3D" id="1.10.1330.10">
    <property type="entry name" value="Dockerin domain"/>
    <property type="match status" value="1"/>
</dbReference>
<dbReference type="InterPro" id="IPR002105">
    <property type="entry name" value="Dockerin_1_rpt"/>
</dbReference>
<keyword evidence="4" id="KW-1185">Reference proteome</keyword>
<evidence type="ECO:0000313" key="3">
    <source>
        <dbReference type="EMBL" id="BBO92726.1"/>
    </source>
</evidence>
<evidence type="ECO:0000313" key="4">
    <source>
        <dbReference type="Proteomes" id="UP000422108"/>
    </source>
</evidence>
<dbReference type="Pfam" id="PF13290">
    <property type="entry name" value="CHB_HEX_C_1"/>
    <property type="match status" value="1"/>
</dbReference>
<evidence type="ECO:0000256" key="1">
    <source>
        <dbReference type="SAM" id="MobiDB-lite"/>
    </source>
</evidence>
<dbReference type="PROSITE" id="PS00018">
    <property type="entry name" value="EF_HAND_1"/>
    <property type="match status" value="2"/>
</dbReference>
<dbReference type="InterPro" id="IPR035986">
    <property type="entry name" value="PKD_dom_sf"/>
</dbReference>